<dbReference type="AlphaFoldDB" id="W1PSS3"/>
<evidence type="ECO:0000256" key="1">
    <source>
        <dbReference type="SAM" id="MobiDB-lite"/>
    </source>
</evidence>
<feature type="region of interest" description="Disordered" evidence="1">
    <location>
        <begin position="80"/>
        <end position="109"/>
    </location>
</feature>
<gene>
    <name evidence="2" type="ORF">AMTR_s00040p00153380</name>
</gene>
<organism evidence="2 3">
    <name type="scientific">Amborella trichopoda</name>
    <dbReference type="NCBI Taxonomy" id="13333"/>
    <lineage>
        <taxon>Eukaryota</taxon>
        <taxon>Viridiplantae</taxon>
        <taxon>Streptophyta</taxon>
        <taxon>Embryophyta</taxon>
        <taxon>Tracheophyta</taxon>
        <taxon>Spermatophyta</taxon>
        <taxon>Magnoliopsida</taxon>
        <taxon>Amborellales</taxon>
        <taxon>Amborellaceae</taxon>
        <taxon>Amborella</taxon>
    </lineage>
</organism>
<sequence length="132" mass="14081">MDPRSSGNPAPALKGILRVPLNPYSGDPLIIYVPPGSPPSVISFDGVSNLCVSFPSPIAPPRIPPGYTQLKEIHPPLAMIPAPPLVEEPEDPLSFYDDSEDHNPNPEKDKLFGSTVAIFHPTLEDGLAPIGI</sequence>
<dbReference type="EMBL" id="KI392591">
    <property type="protein sequence ID" value="ERN13082.1"/>
    <property type="molecule type" value="Genomic_DNA"/>
</dbReference>
<evidence type="ECO:0000313" key="2">
    <source>
        <dbReference type="EMBL" id="ERN13082.1"/>
    </source>
</evidence>
<dbReference type="HOGENOM" id="CLU_1919893_0_0_1"/>
<accession>W1PSS3</accession>
<evidence type="ECO:0000313" key="3">
    <source>
        <dbReference type="Proteomes" id="UP000017836"/>
    </source>
</evidence>
<reference evidence="3" key="1">
    <citation type="journal article" date="2013" name="Science">
        <title>The Amborella genome and the evolution of flowering plants.</title>
        <authorList>
            <consortium name="Amborella Genome Project"/>
        </authorList>
    </citation>
    <scope>NUCLEOTIDE SEQUENCE [LARGE SCALE GENOMIC DNA]</scope>
</reference>
<keyword evidence="3" id="KW-1185">Reference proteome</keyword>
<proteinExistence type="predicted"/>
<name>W1PSS3_AMBTC</name>
<dbReference type="Proteomes" id="UP000017836">
    <property type="component" value="Unassembled WGS sequence"/>
</dbReference>
<protein>
    <submittedName>
        <fullName evidence="2">Uncharacterized protein</fullName>
    </submittedName>
</protein>
<dbReference type="Gramene" id="ERN13082">
    <property type="protein sequence ID" value="ERN13082"/>
    <property type="gene ID" value="AMTR_s00040p00153380"/>
</dbReference>